<evidence type="ECO:0000313" key="1">
    <source>
        <dbReference type="EMBL" id="GFO24540.1"/>
    </source>
</evidence>
<organism evidence="1 2">
    <name type="scientific">Plakobranchus ocellatus</name>
    <dbReference type="NCBI Taxonomy" id="259542"/>
    <lineage>
        <taxon>Eukaryota</taxon>
        <taxon>Metazoa</taxon>
        <taxon>Spiralia</taxon>
        <taxon>Lophotrochozoa</taxon>
        <taxon>Mollusca</taxon>
        <taxon>Gastropoda</taxon>
        <taxon>Heterobranchia</taxon>
        <taxon>Euthyneura</taxon>
        <taxon>Panpulmonata</taxon>
        <taxon>Sacoglossa</taxon>
        <taxon>Placobranchoidea</taxon>
        <taxon>Plakobranchidae</taxon>
        <taxon>Plakobranchus</taxon>
    </lineage>
</organism>
<proteinExistence type="predicted"/>
<dbReference type="Proteomes" id="UP000735302">
    <property type="component" value="Unassembled WGS sequence"/>
</dbReference>
<sequence length="103" mass="11424">MSCNRTKGTYPLTECLSAKAHEDLVNDLKSSHGFLLLCDKATDITMEKIFCVNVRFVDSTSSTVRSELYILIPVEEGNADGLFDALAKSHGERLLDMPQTVRT</sequence>
<dbReference type="EMBL" id="BLXT01005617">
    <property type="protein sequence ID" value="GFO24540.1"/>
    <property type="molecule type" value="Genomic_DNA"/>
</dbReference>
<dbReference type="AlphaFoldDB" id="A0AAV4BZH0"/>
<accession>A0AAV4BZH0</accession>
<keyword evidence="2" id="KW-1185">Reference proteome</keyword>
<protein>
    <submittedName>
        <fullName evidence="1">Uncharacterized protein</fullName>
    </submittedName>
</protein>
<evidence type="ECO:0000313" key="2">
    <source>
        <dbReference type="Proteomes" id="UP000735302"/>
    </source>
</evidence>
<comment type="caution">
    <text evidence="1">The sequence shown here is derived from an EMBL/GenBank/DDBJ whole genome shotgun (WGS) entry which is preliminary data.</text>
</comment>
<gene>
    <name evidence="1" type="ORF">PoB_005104500</name>
</gene>
<name>A0AAV4BZH0_9GAST</name>
<reference evidence="1 2" key="1">
    <citation type="journal article" date="2021" name="Elife">
        <title>Chloroplast acquisition without the gene transfer in kleptoplastic sea slugs, Plakobranchus ocellatus.</title>
        <authorList>
            <person name="Maeda T."/>
            <person name="Takahashi S."/>
            <person name="Yoshida T."/>
            <person name="Shimamura S."/>
            <person name="Takaki Y."/>
            <person name="Nagai Y."/>
            <person name="Toyoda A."/>
            <person name="Suzuki Y."/>
            <person name="Arimoto A."/>
            <person name="Ishii H."/>
            <person name="Satoh N."/>
            <person name="Nishiyama T."/>
            <person name="Hasebe M."/>
            <person name="Maruyama T."/>
            <person name="Minagawa J."/>
            <person name="Obokata J."/>
            <person name="Shigenobu S."/>
        </authorList>
    </citation>
    <scope>NUCLEOTIDE SEQUENCE [LARGE SCALE GENOMIC DNA]</scope>
</reference>